<evidence type="ECO:0000313" key="8">
    <source>
        <dbReference type="Proteomes" id="UP000320496"/>
    </source>
</evidence>
<feature type="signal peptide" evidence="3">
    <location>
        <begin position="1"/>
        <end position="25"/>
    </location>
</feature>
<proteinExistence type="predicted"/>
<dbReference type="KEGG" id="mri:Mal4_46360"/>
<evidence type="ECO:0000256" key="1">
    <source>
        <dbReference type="SAM" id="Coils"/>
    </source>
</evidence>
<feature type="chain" id="PRO_5022236068" evidence="3">
    <location>
        <begin position="26"/>
        <end position="885"/>
    </location>
</feature>
<evidence type="ECO:0000313" key="7">
    <source>
        <dbReference type="EMBL" id="QDU40280.1"/>
    </source>
</evidence>
<accession>A0A517ZCW2</accession>
<keyword evidence="8" id="KW-1185">Reference proteome</keyword>
<feature type="domain" description="DUF1553" evidence="5">
    <location>
        <begin position="593"/>
        <end position="845"/>
    </location>
</feature>
<dbReference type="InterPro" id="IPR011444">
    <property type="entry name" value="DUF1549"/>
</dbReference>
<dbReference type="PANTHER" id="PTHR35889:SF3">
    <property type="entry name" value="F-BOX DOMAIN-CONTAINING PROTEIN"/>
    <property type="match status" value="1"/>
</dbReference>
<keyword evidence="3" id="KW-0732">Signal</keyword>
<keyword evidence="1" id="KW-0175">Coiled coil</keyword>
<dbReference type="EMBL" id="CP036275">
    <property type="protein sequence ID" value="QDU40280.1"/>
    <property type="molecule type" value="Genomic_DNA"/>
</dbReference>
<dbReference type="InterPro" id="IPR011429">
    <property type="entry name" value="Cyt_c_Planctomycete-type"/>
</dbReference>
<evidence type="ECO:0000259" key="5">
    <source>
        <dbReference type="Pfam" id="PF07587"/>
    </source>
</evidence>
<protein>
    <submittedName>
        <fullName evidence="7">Planctomycete cytochrome C</fullName>
    </submittedName>
</protein>
<evidence type="ECO:0000256" key="3">
    <source>
        <dbReference type="SAM" id="SignalP"/>
    </source>
</evidence>
<dbReference type="AlphaFoldDB" id="A0A517ZCW2"/>
<dbReference type="Proteomes" id="UP000320496">
    <property type="component" value="Chromosome"/>
</dbReference>
<evidence type="ECO:0000256" key="2">
    <source>
        <dbReference type="SAM" id="MobiDB-lite"/>
    </source>
</evidence>
<dbReference type="Pfam" id="PF07583">
    <property type="entry name" value="PSCyt2"/>
    <property type="match status" value="1"/>
</dbReference>
<dbReference type="Pfam" id="PF07635">
    <property type="entry name" value="PSCyt1"/>
    <property type="match status" value="1"/>
</dbReference>
<dbReference type="InterPro" id="IPR022655">
    <property type="entry name" value="DUF1553"/>
</dbReference>
<feature type="compositionally biased region" description="Acidic residues" evidence="2">
    <location>
        <begin position="473"/>
        <end position="484"/>
    </location>
</feature>
<dbReference type="Pfam" id="PF07587">
    <property type="entry name" value="PSD1"/>
    <property type="match status" value="1"/>
</dbReference>
<organism evidence="7 8">
    <name type="scientific">Maioricimonas rarisocia</name>
    <dbReference type="NCBI Taxonomy" id="2528026"/>
    <lineage>
        <taxon>Bacteria</taxon>
        <taxon>Pseudomonadati</taxon>
        <taxon>Planctomycetota</taxon>
        <taxon>Planctomycetia</taxon>
        <taxon>Planctomycetales</taxon>
        <taxon>Planctomycetaceae</taxon>
        <taxon>Maioricimonas</taxon>
    </lineage>
</organism>
<name>A0A517ZCW2_9PLAN</name>
<feature type="region of interest" description="Disordered" evidence="2">
    <location>
        <begin position="446"/>
        <end position="494"/>
    </location>
</feature>
<feature type="domain" description="Cytochrome C Planctomycete-type" evidence="6">
    <location>
        <begin position="49"/>
        <end position="107"/>
    </location>
</feature>
<feature type="coiled-coil region" evidence="1">
    <location>
        <begin position="406"/>
        <end position="440"/>
    </location>
</feature>
<evidence type="ECO:0000259" key="6">
    <source>
        <dbReference type="Pfam" id="PF07635"/>
    </source>
</evidence>
<gene>
    <name evidence="7" type="ORF">Mal4_46360</name>
</gene>
<reference evidence="7 8" key="1">
    <citation type="submission" date="2019-02" db="EMBL/GenBank/DDBJ databases">
        <title>Deep-cultivation of Planctomycetes and their phenomic and genomic characterization uncovers novel biology.</title>
        <authorList>
            <person name="Wiegand S."/>
            <person name="Jogler M."/>
            <person name="Boedeker C."/>
            <person name="Pinto D."/>
            <person name="Vollmers J."/>
            <person name="Rivas-Marin E."/>
            <person name="Kohn T."/>
            <person name="Peeters S.H."/>
            <person name="Heuer A."/>
            <person name="Rast P."/>
            <person name="Oberbeckmann S."/>
            <person name="Bunk B."/>
            <person name="Jeske O."/>
            <person name="Meyerdierks A."/>
            <person name="Storesund J.E."/>
            <person name="Kallscheuer N."/>
            <person name="Luecker S."/>
            <person name="Lage O.M."/>
            <person name="Pohl T."/>
            <person name="Merkel B.J."/>
            <person name="Hornburger P."/>
            <person name="Mueller R.-W."/>
            <person name="Bruemmer F."/>
            <person name="Labrenz M."/>
            <person name="Spormann A.M."/>
            <person name="Op den Camp H."/>
            <person name="Overmann J."/>
            <person name="Amann R."/>
            <person name="Jetten M.S.M."/>
            <person name="Mascher T."/>
            <person name="Medema M.H."/>
            <person name="Devos D.P."/>
            <person name="Kaster A.-K."/>
            <person name="Ovreas L."/>
            <person name="Rohde M."/>
            <person name="Galperin M.Y."/>
            <person name="Jogler C."/>
        </authorList>
    </citation>
    <scope>NUCLEOTIDE SEQUENCE [LARGE SCALE GENOMIC DNA]</scope>
    <source>
        <strain evidence="7 8">Mal4</strain>
    </source>
</reference>
<feature type="domain" description="DUF1549" evidence="4">
    <location>
        <begin position="173"/>
        <end position="379"/>
    </location>
</feature>
<sequence precursor="true">MTVPFAPLILPVLSLVCLLAGQLSADDTSDPQGIAFFEKKIRPILVKHCYECHSSEADDVSAGLYVDSRQGLLTGGDMGAAVVPGEISDSLLIQAIEYRELEMPPEGRLPEEVIRDFRRWVRMGAPDPRNGQMPAHVAADDSDESRAEDLWSVQPIVPHDPPTTNSDWPRSSIDHFVHARHAEHGLDPVADAEPLVLLRRLCFDLTGLPPTLQQMQAIQADSSPEAFSNLIDELLASPAYGERWARHWMDVVRYAESAGSSRDVLMPHAWRYRDYVIDAFNDDMPYDRFIAEQVAGDLLPADSPEEADRLQVATGLLAIGSKSLNGGNLQLDLVDDQIDVIGKAMLGLTVSCARCHDHKFDPIPTADYYALAGIFKSTETFYGGGTRRPKDTAAKLGVYLPLGTDAEETAETLRTLNRQIAKLTKERQALGKSIARLKKALPDDWKQRRQALAQQTAEPVATEPQAAATTDDAPADDAADDATESESSPITKKDEKFLDRVTEFETAQTRLREVHKQLKELDARQKALPELEFALGVREAKKIVDSPIHIRGERRKTGEVVPRGFLSCIGDFESLTSPVTGEPVAPIDSQQSGRLQLAAWLAHPDNPLPPRVIVNRVWQHLFGRGLVESVDNFGINGSTPSHPELLDSLSWRFVHVHNWSIKSLIREIVQSRTYQLSSDYHEQNVATDPANTFLWKMSRKRLEAEPFRDAMLAAGGTLRLDRPEASPVAEIGEGEVGRGINTKPLYAPYPYRSVYLPIIRGLVPESLKVFDFPEPSNPQGARDTTNVPAQSLYLMNSPFVLEQAGQFARRVVESSEDDLKRLQNAFAIAFTREPEEPEVATMLGFLSRTHAELATEYPDEAKRTIAAWTAACHTLFASAEFRYVD</sequence>
<feature type="compositionally biased region" description="Low complexity" evidence="2">
    <location>
        <begin position="461"/>
        <end position="472"/>
    </location>
</feature>
<dbReference type="RefSeq" id="WP_145371476.1">
    <property type="nucleotide sequence ID" value="NZ_CP036275.1"/>
</dbReference>
<evidence type="ECO:0000259" key="4">
    <source>
        <dbReference type="Pfam" id="PF07583"/>
    </source>
</evidence>
<dbReference type="PANTHER" id="PTHR35889">
    <property type="entry name" value="CYCLOINULO-OLIGOSACCHARIDE FRUCTANOTRANSFERASE-RELATED"/>
    <property type="match status" value="1"/>
</dbReference>
<dbReference type="OrthoDB" id="127107at2"/>